<evidence type="ECO:0000256" key="2">
    <source>
        <dbReference type="ARBA" id="ARBA00023172"/>
    </source>
</evidence>
<dbReference type="InterPro" id="IPR012340">
    <property type="entry name" value="NA-bd_OB-fold"/>
</dbReference>
<name>A0ABW0H4U4_9HYPH</name>
<keyword evidence="3" id="KW-0235">DNA replication</keyword>
<gene>
    <name evidence="6" type="primary">ssb</name>
    <name evidence="6" type="ORF">ACFPPC_03285</name>
</gene>
<organism evidence="6 7">
    <name type="scientific">Bosea vestrisii</name>
    <dbReference type="NCBI Taxonomy" id="151416"/>
    <lineage>
        <taxon>Bacteria</taxon>
        <taxon>Pseudomonadati</taxon>
        <taxon>Pseudomonadota</taxon>
        <taxon>Alphaproteobacteria</taxon>
        <taxon>Hyphomicrobiales</taxon>
        <taxon>Boseaceae</taxon>
        <taxon>Bosea</taxon>
    </lineage>
</organism>
<dbReference type="EMBL" id="JBHSLV010000007">
    <property type="protein sequence ID" value="MFC5391662.1"/>
    <property type="molecule type" value="Genomic_DNA"/>
</dbReference>
<dbReference type="RefSeq" id="WP_377006471.1">
    <property type="nucleotide sequence ID" value="NZ_JBHSLV010000007.1"/>
</dbReference>
<dbReference type="Pfam" id="PF00436">
    <property type="entry name" value="SSB"/>
    <property type="match status" value="1"/>
</dbReference>
<comment type="subunit">
    <text evidence="3">Homotetramer.</text>
</comment>
<evidence type="ECO:0000256" key="3">
    <source>
        <dbReference type="HAMAP-Rule" id="MF_00984"/>
    </source>
</evidence>
<dbReference type="Gene3D" id="2.40.50.140">
    <property type="entry name" value="Nucleic acid-binding proteins"/>
    <property type="match status" value="1"/>
</dbReference>
<sequence length="166" mass="18216">MAGSINKVILVGNLGRDPEANRLASGDPVVRLSIATSETWRDKQSGERKERTEWHRVVIFNEALCKVASDYLRKGSKVYLEGQLATRKWTDQQGVEKYATEVVLQKFRGDLTILDSGQGRPAPEPDAYGSTRTREGGAGYAAAKEGDSFGRQSATSSAHLDDEIPF</sequence>
<feature type="short sequence motif" description="Important for interaction with partner proteins" evidence="3">
    <location>
        <begin position="161"/>
        <end position="166"/>
    </location>
</feature>
<dbReference type="SUPFAM" id="SSF50249">
    <property type="entry name" value="Nucleic acid-binding proteins"/>
    <property type="match status" value="1"/>
</dbReference>
<keyword evidence="1 3" id="KW-0238">DNA-binding</keyword>
<dbReference type="InterPro" id="IPR011344">
    <property type="entry name" value="ssDNA-bd"/>
</dbReference>
<keyword evidence="3" id="KW-0234">DNA repair</keyword>
<dbReference type="GO" id="GO:0003677">
    <property type="term" value="F:DNA binding"/>
    <property type="evidence" value="ECO:0007669"/>
    <property type="project" value="UniProtKB-KW"/>
</dbReference>
<dbReference type="InterPro" id="IPR000424">
    <property type="entry name" value="Primosome_PriB/ssb"/>
</dbReference>
<protein>
    <recommendedName>
        <fullName evidence="3 4">Single-stranded DNA-binding protein</fullName>
        <shortName evidence="3">SSB</shortName>
    </recommendedName>
</protein>
<evidence type="ECO:0000256" key="1">
    <source>
        <dbReference type="ARBA" id="ARBA00023125"/>
    </source>
</evidence>
<evidence type="ECO:0000256" key="5">
    <source>
        <dbReference type="SAM" id="MobiDB-lite"/>
    </source>
</evidence>
<dbReference type="PROSITE" id="PS50935">
    <property type="entry name" value="SSB"/>
    <property type="match status" value="1"/>
</dbReference>
<keyword evidence="3" id="KW-0227">DNA damage</keyword>
<evidence type="ECO:0000313" key="7">
    <source>
        <dbReference type="Proteomes" id="UP001596104"/>
    </source>
</evidence>
<keyword evidence="2 3" id="KW-0233">DNA recombination</keyword>
<evidence type="ECO:0000313" key="6">
    <source>
        <dbReference type="EMBL" id="MFC5391662.1"/>
    </source>
</evidence>
<comment type="caution">
    <text evidence="6">The sequence shown here is derived from an EMBL/GenBank/DDBJ whole genome shotgun (WGS) entry which is preliminary data.</text>
</comment>
<evidence type="ECO:0000256" key="4">
    <source>
        <dbReference type="RuleBase" id="RU000524"/>
    </source>
</evidence>
<feature type="DNA-binding region" evidence="3">
    <location>
        <begin position="54"/>
        <end position="60"/>
    </location>
</feature>
<reference evidence="7" key="1">
    <citation type="journal article" date="2019" name="Int. J. Syst. Evol. Microbiol.">
        <title>The Global Catalogue of Microorganisms (GCM) 10K type strain sequencing project: providing services to taxonomists for standard genome sequencing and annotation.</title>
        <authorList>
            <consortium name="The Broad Institute Genomics Platform"/>
            <consortium name="The Broad Institute Genome Sequencing Center for Infectious Disease"/>
            <person name="Wu L."/>
            <person name="Ma J."/>
        </authorList>
    </citation>
    <scope>NUCLEOTIDE SEQUENCE [LARGE SCALE GENOMIC DNA]</scope>
    <source>
        <strain evidence="7">CGMCC 1.16326</strain>
    </source>
</reference>
<dbReference type="PANTHER" id="PTHR10302">
    <property type="entry name" value="SINGLE-STRANDED DNA-BINDING PROTEIN"/>
    <property type="match status" value="1"/>
</dbReference>
<dbReference type="CDD" id="cd04496">
    <property type="entry name" value="SSB_OBF"/>
    <property type="match status" value="1"/>
</dbReference>
<dbReference type="Proteomes" id="UP001596104">
    <property type="component" value="Unassembled WGS sequence"/>
</dbReference>
<dbReference type="NCBIfam" id="TIGR00621">
    <property type="entry name" value="ssb"/>
    <property type="match status" value="1"/>
</dbReference>
<accession>A0ABW0H4U4</accession>
<dbReference type="HAMAP" id="MF_00984">
    <property type="entry name" value="SSB"/>
    <property type="match status" value="1"/>
</dbReference>
<keyword evidence="7" id="KW-1185">Reference proteome</keyword>
<proteinExistence type="inferred from homology"/>
<feature type="region of interest" description="Disordered" evidence="5">
    <location>
        <begin position="115"/>
        <end position="166"/>
    </location>
</feature>
<dbReference type="PANTHER" id="PTHR10302:SF27">
    <property type="entry name" value="SINGLE-STRANDED DNA-BINDING PROTEIN"/>
    <property type="match status" value="1"/>
</dbReference>
<comment type="function">
    <text evidence="3">Plays an important role in DNA replication, recombination and repair. Binds to ssDNA and to an array of partner proteins to recruit them to their sites of action during DNA metabolism.</text>
</comment>